<proteinExistence type="predicted"/>
<accession>A0ABR9VQM3</accession>
<reference evidence="2 3" key="1">
    <citation type="submission" date="2020-10" db="EMBL/GenBank/DDBJ databases">
        <authorList>
            <person name="Castelo-Branco R."/>
            <person name="Eusebio N."/>
            <person name="Adriana R."/>
            <person name="Vieira A."/>
            <person name="Brugerolle De Fraissinette N."/>
            <person name="Rezende De Castro R."/>
            <person name="Schneider M.P."/>
            <person name="Vasconcelos V."/>
            <person name="Leao P.N."/>
        </authorList>
    </citation>
    <scope>NUCLEOTIDE SEQUENCE [LARGE SCALE GENOMIC DNA]</scope>
    <source>
        <strain evidence="2 3">LEGE 00031</strain>
    </source>
</reference>
<evidence type="ECO:0000313" key="3">
    <source>
        <dbReference type="Proteomes" id="UP000658720"/>
    </source>
</evidence>
<feature type="compositionally biased region" description="Polar residues" evidence="1">
    <location>
        <begin position="258"/>
        <end position="276"/>
    </location>
</feature>
<evidence type="ECO:0000256" key="1">
    <source>
        <dbReference type="SAM" id="MobiDB-lite"/>
    </source>
</evidence>
<feature type="region of interest" description="Disordered" evidence="1">
    <location>
        <begin position="36"/>
        <end position="62"/>
    </location>
</feature>
<dbReference type="EMBL" id="JADEVV010000005">
    <property type="protein sequence ID" value="MBE9252788.1"/>
    <property type="molecule type" value="Genomic_DNA"/>
</dbReference>
<evidence type="ECO:0000313" key="2">
    <source>
        <dbReference type="EMBL" id="MBE9252788.1"/>
    </source>
</evidence>
<feature type="region of interest" description="Disordered" evidence="1">
    <location>
        <begin position="254"/>
        <end position="276"/>
    </location>
</feature>
<sequence length="276" mass="29238">MFNSFSFPKLHWQARRSTALLTTALLMGGLVTSFTSPVEARPRPNRGNAAQNSKRWNDNNPYPYAPRSSYNIGQLYNVEVPAQTMIPVAVDQGQITLKRGETRAVSLRTTTALRQSDGVTVIPAGSEIIGQFRPIANGNAMQFVAQQLVLNTGEYIPINARSRELVGFQTVNKGASTSDVIMGTLAGAGTATIISGTTGDRRITPLEVLGGAAAGALAGWGLPTAGILGGGTEELLTVSSRDLTLMLQSPLRIGNGQGQTVPTNNNGNGNWRSASW</sequence>
<dbReference type="RefSeq" id="WP_194018837.1">
    <property type="nucleotide sequence ID" value="NZ_JADEVV010000005.1"/>
</dbReference>
<name>A0ABR9VQM3_9SYNC</name>
<evidence type="ECO:0008006" key="4">
    <source>
        <dbReference type="Google" id="ProtNLM"/>
    </source>
</evidence>
<comment type="caution">
    <text evidence="2">The sequence shown here is derived from an EMBL/GenBank/DDBJ whole genome shotgun (WGS) entry which is preliminary data.</text>
</comment>
<gene>
    <name evidence="2" type="ORF">IQ217_02740</name>
</gene>
<keyword evidence="3" id="KW-1185">Reference proteome</keyword>
<dbReference type="Proteomes" id="UP000658720">
    <property type="component" value="Unassembled WGS sequence"/>
</dbReference>
<organism evidence="2 3">
    <name type="scientific">Synechocystis salina LEGE 00031</name>
    <dbReference type="NCBI Taxonomy" id="1828736"/>
    <lineage>
        <taxon>Bacteria</taxon>
        <taxon>Bacillati</taxon>
        <taxon>Cyanobacteriota</taxon>
        <taxon>Cyanophyceae</taxon>
        <taxon>Synechococcales</taxon>
        <taxon>Merismopediaceae</taxon>
        <taxon>Synechocystis</taxon>
    </lineage>
</organism>
<feature type="compositionally biased region" description="Polar residues" evidence="1">
    <location>
        <begin position="48"/>
        <end position="60"/>
    </location>
</feature>
<protein>
    <recommendedName>
        <fullName evidence="4">S-layer domain-containing protein</fullName>
    </recommendedName>
</protein>